<dbReference type="EMBL" id="ACIO01000176">
    <property type="protein sequence ID" value="EFC99494.1"/>
    <property type="molecule type" value="Genomic_DNA"/>
</dbReference>
<evidence type="ECO:0000313" key="1">
    <source>
        <dbReference type="EMBL" id="EFC99494.1"/>
    </source>
</evidence>
<dbReference type="AlphaFoldDB" id="D3AFB4"/>
<organism evidence="1 2">
    <name type="scientific">Hungatella hathewayi DSM 13479</name>
    <dbReference type="NCBI Taxonomy" id="566550"/>
    <lineage>
        <taxon>Bacteria</taxon>
        <taxon>Bacillati</taxon>
        <taxon>Bacillota</taxon>
        <taxon>Clostridia</taxon>
        <taxon>Lachnospirales</taxon>
        <taxon>Lachnospiraceae</taxon>
        <taxon>Hungatella</taxon>
    </lineage>
</organism>
<evidence type="ECO:0000313" key="2">
    <source>
        <dbReference type="Proteomes" id="UP000004968"/>
    </source>
</evidence>
<proteinExistence type="predicted"/>
<protein>
    <submittedName>
        <fullName evidence="1">Uncharacterized protein</fullName>
    </submittedName>
</protein>
<dbReference type="HOGENOM" id="CLU_2973282_0_0_9"/>
<gene>
    <name evidence="1" type="ORF">CLOSTHATH_02299</name>
</gene>
<dbReference type="Proteomes" id="UP000004968">
    <property type="component" value="Unassembled WGS sequence"/>
</dbReference>
<name>D3AFB4_9FIRM</name>
<sequence>MILHFTWILNFLFFDYTELTGKIYKNKKLNADFTNDNKALKIEGQYAERIKLCYSRDL</sequence>
<reference evidence="1 2" key="1">
    <citation type="submission" date="2010-01" db="EMBL/GenBank/DDBJ databases">
        <authorList>
            <person name="Weinstock G."/>
            <person name="Sodergren E."/>
            <person name="Clifton S."/>
            <person name="Fulton L."/>
            <person name="Fulton B."/>
            <person name="Courtney L."/>
            <person name="Fronick C."/>
            <person name="Harrison M."/>
            <person name="Strong C."/>
            <person name="Farmer C."/>
            <person name="Delahaunty K."/>
            <person name="Markovic C."/>
            <person name="Hall O."/>
            <person name="Minx P."/>
            <person name="Tomlinson C."/>
            <person name="Mitreva M."/>
            <person name="Nelson J."/>
            <person name="Hou S."/>
            <person name="Wollam A."/>
            <person name="Pepin K.H."/>
            <person name="Johnson M."/>
            <person name="Bhonagiri V."/>
            <person name="Nash W.E."/>
            <person name="Warren W."/>
            <person name="Chinwalla A."/>
            <person name="Mardis E.R."/>
            <person name="Wilson R.K."/>
        </authorList>
    </citation>
    <scope>NUCLEOTIDE SEQUENCE [LARGE SCALE GENOMIC DNA]</scope>
    <source>
        <strain evidence="1 2">DSM 13479</strain>
    </source>
</reference>
<comment type="caution">
    <text evidence="1">The sequence shown here is derived from an EMBL/GenBank/DDBJ whole genome shotgun (WGS) entry which is preliminary data.</text>
</comment>
<accession>D3AFB4</accession>